<protein>
    <submittedName>
        <fullName evidence="10">(wild Malaysian banana) hypothetical protein</fullName>
    </submittedName>
</protein>
<evidence type="ECO:0000256" key="2">
    <source>
        <dbReference type="ARBA" id="ARBA00022737"/>
    </source>
</evidence>
<dbReference type="GO" id="GO:0003700">
    <property type="term" value="F:DNA-binding transcription factor activity"/>
    <property type="evidence" value="ECO:0007669"/>
    <property type="project" value="InterPro"/>
</dbReference>
<proteinExistence type="inferred from homology"/>
<dbReference type="AlphaFoldDB" id="A0A8D7AJG2"/>
<dbReference type="GO" id="GO:0003677">
    <property type="term" value="F:DNA binding"/>
    <property type="evidence" value="ECO:0007669"/>
    <property type="project" value="UniProtKB-KW"/>
</dbReference>
<evidence type="ECO:0000256" key="7">
    <source>
        <dbReference type="ARBA" id="ARBA00037973"/>
    </source>
</evidence>
<evidence type="ECO:0000256" key="5">
    <source>
        <dbReference type="ARBA" id="ARBA00023163"/>
    </source>
</evidence>
<dbReference type="FunFam" id="3.30.730.10:FF:000003">
    <property type="entry name" value="AP2-like ethylene-responsive transcription factor ANT"/>
    <property type="match status" value="1"/>
</dbReference>
<keyword evidence="4" id="KW-0238">DNA-binding</keyword>
<name>A0A8D7AJG2_MUSAM</name>
<feature type="region of interest" description="Disordered" evidence="8">
    <location>
        <begin position="450"/>
        <end position="496"/>
    </location>
</feature>
<dbReference type="SUPFAM" id="SSF54171">
    <property type="entry name" value="DNA-binding domain"/>
    <property type="match status" value="2"/>
</dbReference>
<sequence length="569" mass="62496">MNTEVSSEPPHRQTRPALAAAPTAVACNSGVCYGMEDENGGGLYSQLSIMPLKSDGSLCNMEALRRSQQEGMMMPSPSPKLADFLSGGQHMGIHHQYENNDRAAIALSLDSMHRNEESETGGHVNQMQVQQQLCFGPSQEGMCSEVRSHEMDVDAIPGLRNWVHWHHNACNNGSCEEGGLGAGNPVGAMGYGHLQSLSLSMSPGAQSIYVTAPLQTSAAVATECMASDAPRKRRTGKGGRKQPVHRKSVDTFGQRTSQYRGVTRHRWTGRYEAHLWDNTCKQEGQTRKGRQAQIYHSHFNLSGGYDMEEKAARAYDLAALKYWGSSTHINFPSENYQQELDEMKSMTRQEYVAHLRRRSSGFSRGASMYRGVTRHHQHGRWQARIGRVAGNKDLYLGTFSTQEEAAEAYDIAAIRFRGVNAVTNFDIARYDVEKIMASSTLLSGELARRSNKATDAGKEPPPAQDSCRDLTEESSSGAGWKMDFQQQTPPSEYRSPMEFSPVLHGLVVGSSRSMQAVGDTDRLGKSLSSSVDQTELSLLYAKGSSPEFTGSTWAPSAPHMPVFAAWGDA</sequence>
<dbReference type="PANTHER" id="PTHR32467:SF235">
    <property type="entry name" value="AP2_ERF DOMAIN-CONTAINING PROTEIN"/>
    <property type="match status" value="1"/>
</dbReference>
<dbReference type="PANTHER" id="PTHR32467">
    <property type="entry name" value="AP2-LIKE ETHYLENE-RESPONSIVE TRANSCRIPTION FACTOR"/>
    <property type="match status" value="1"/>
</dbReference>
<dbReference type="SMART" id="SM00380">
    <property type="entry name" value="AP2"/>
    <property type="match status" value="2"/>
</dbReference>
<dbReference type="CDD" id="cd00018">
    <property type="entry name" value="AP2"/>
    <property type="match status" value="2"/>
</dbReference>
<dbReference type="Pfam" id="PF00847">
    <property type="entry name" value="AP2"/>
    <property type="match status" value="1"/>
</dbReference>
<reference evidence="10" key="1">
    <citation type="submission" date="2021-03" db="EMBL/GenBank/DDBJ databases">
        <authorList>
            <consortium name="Genoscope - CEA"/>
            <person name="William W."/>
        </authorList>
    </citation>
    <scope>NUCLEOTIDE SEQUENCE</scope>
    <source>
        <strain evidence="10">Doubled-haploid Pahang</strain>
    </source>
</reference>
<dbReference type="InterPro" id="IPR016177">
    <property type="entry name" value="DNA-bd_dom_sf"/>
</dbReference>
<keyword evidence="5" id="KW-0804">Transcription</keyword>
<keyword evidence="6" id="KW-0539">Nucleus</keyword>
<evidence type="ECO:0000313" key="10">
    <source>
        <dbReference type="EMBL" id="CAG1850340.1"/>
    </source>
</evidence>
<evidence type="ECO:0000256" key="3">
    <source>
        <dbReference type="ARBA" id="ARBA00023015"/>
    </source>
</evidence>
<evidence type="ECO:0000256" key="4">
    <source>
        <dbReference type="ARBA" id="ARBA00023125"/>
    </source>
</evidence>
<dbReference type="GO" id="GO:0005634">
    <property type="term" value="C:nucleus"/>
    <property type="evidence" value="ECO:0007669"/>
    <property type="project" value="UniProtKB-SubCell"/>
</dbReference>
<evidence type="ECO:0000259" key="9">
    <source>
        <dbReference type="PROSITE" id="PS51032"/>
    </source>
</evidence>
<evidence type="ECO:0000256" key="6">
    <source>
        <dbReference type="ARBA" id="ARBA00023242"/>
    </source>
</evidence>
<dbReference type="EMBL" id="HG996468">
    <property type="protein sequence ID" value="CAG1850340.1"/>
    <property type="molecule type" value="Genomic_DNA"/>
</dbReference>
<feature type="domain" description="AP2/ERF" evidence="9">
    <location>
        <begin position="368"/>
        <end position="426"/>
    </location>
</feature>
<evidence type="ECO:0000256" key="8">
    <source>
        <dbReference type="SAM" id="MobiDB-lite"/>
    </source>
</evidence>
<comment type="subcellular location">
    <subcellularLocation>
        <location evidence="1">Nucleus</location>
    </subcellularLocation>
</comment>
<feature type="domain" description="AP2/ERF" evidence="9">
    <location>
        <begin position="258"/>
        <end position="332"/>
    </location>
</feature>
<accession>A0A8D7AJG2</accession>
<dbReference type="InterPro" id="IPR001471">
    <property type="entry name" value="AP2/ERF_dom"/>
</dbReference>
<dbReference type="FunFam" id="3.30.730.10:FF:000002">
    <property type="entry name" value="AP2-like ethylene-responsive transcription factor"/>
    <property type="match status" value="1"/>
</dbReference>
<organism evidence="10">
    <name type="scientific">Musa acuminata subsp. malaccensis</name>
    <name type="common">Wild banana</name>
    <name type="synonym">Musa malaccensis</name>
    <dbReference type="NCBI Taxonomy" id="214687"/>
    <lineage>
        <taxon>Eukaryota</taxon>
        <taxon>Viridiplantae</taxon>
        <taxon>Streptophyta</taxon>
        <taxon>Embryophyta</taxon>
        <taxon>Tracheophyta</taxon>
        <taxon>Spermatophyta</taxon>
        <taxon>Magnoliopsida</taxon>
        <taxon>Liliopsida</taxon>
        <taxon>Zingiberales</taxon>
        <taxon>Musaceae</taxon>
        <taxon>Musa</taxon>
    </lineage>
</organism>
<dbReference type="PRINTS" id="PR00367">
    <property type="entry name" value="ETHRSPELEMNT"/>
</dbReference>
<keyword evidence="2" id="KW-0677">Repeat</keyword>
<dbReference type="InterPro" id="IPR036955">
    <property type="entry name" value="AP2/ERF_dom_sf"/>
</dbReference>
<comment type="similarity">
    <text evidence="7">Belongs to the AP2/ERF transcription factor family. AP2 subfamily.</text>
</comment>
<feature type="compositionally biased region" description="Basic residues" evidence="8">
    <location>
        <begin position="231"/>
        <end position="246"/>
    </location>
</feature>
<evidence type="ECO:0000256" key="1">
    <source>
        <dbReference type="ARBA" id="ARBA00004123"/>
    </source>
</evidence>
<dbReference type="PROSITE" id="PS51032">
    <property type="entry name" value="AP2_ERF"/>
    <property type="match status" value="2"/>
</dbReference>
<dbReference type="Gene3D" id="3.30.730.10">
    <property type="entry name" value="AP2/ERF domain"/>
    <property type="match status" value="2"/>
</dbReference>
<gene>
    <name evidence="10" type="ORF">GSMUA_202260.1</name>
</gene>
<feature type="region of interest" description="Disordered" evidence="8">
    <location>
        <begin position="225"/>
        <end position="247"/>
    </location>
</feature>
<keyword evidence="3" id="KW-0805">Transcription regulation</keyword>